<dbReference type="InterPro" id="IPR048260">
    <property type="entry name" value="Cytochrome_b_C_euk/bac"/>
</dbReference>
<keyword evidence="13 19" id="KW-0408">Iron</keyword>
<dbReference type="InterPro" id="IPR016174">
    <property type="entry name" value="Di-haem_cyt_TM"/>
</dbReference>
<keyword evidence="9 19" id="KW-0479">Metal-binding</keyword>
<feature type="transmembrane region" description="Helical" evidence="20">
    <location>
        <begin position="313"/>
        <end position="336"/>
    </location>
</feature>
<keyword evidence="14" id="KW-0830">Ubiquinone</keyword>
<evidence type="ECO:0000256" key="15">
    <source>
        <dbReference type="ARBA" id="ARBA00023128"/>
    </source>
</evidence>
<evidence type="ECO:0000256" key="13">
    <source>
        <dbReference type="ARBA" id="ARBA00023004"/>
    </source>
</evidence>
<feature type="binding site" description="axial binding residue" evidence="19">
    <location>
        <position position="93"/>
    </location>
    <ligand>
        <name>heme b</name>
        <dbReference type="ChEBI" id="CHEBI:60344"/>
        <label>b566</label>
    </ligand>
    <ligandPart>
        <name>Fe</name>
        <dbReference type="ChEBI" id="CHEBI:18248"/>
    </ligandPart>
</feature>
<dbReference type="GO" id="GO:0046872">
    <property type="term" value="F:metal ion binding"/>
    <property type="evidence" value="ECO:0007669"/>
    <property type="project" value="UniProtKB-UniRule"/>
</dbReference>
<dbReference type="PANTHER" id="PTHR19271">
    <property type="entry name" value="CYTOCHROME B"/>
    <property type="match status" value="1"/>
</dbReference>
<evidence type="ECO:0000256" key="3">
    <source>
        <dbReference type="ARBA" id="ARBA00011649"/>
    </source>
</evidence>
<comment type="similarity">
    <text evidence="17 20">Belongs to the cytochrome b family.</text>
</comment>
<dbReference type="CDD" id="cd00284">
    <property type="entry name" value="Cytochrome_b_N"/>
    <property type="match status" value="1"/>
</dbReference>
<feature type="binding site" description="axial binding residue" evidence="19">
    <location>
        <position position="79"/>
    </location>
    <ligand>
        <name>heme b</name>
        <dbReference type="ChEBI" id="CHEBI:60344"/>
        <label>b562</label>
    </ligand>
    <ligandPart>
        <name>Fe</name>
        <dbReference type="ChEBI" id="CHEBI:18248"/>
    </ligandPart>
</feature>
<proteinExistence type="inferred from homology"/>
<comment type="subunit">
    <text evidence="3">The main subunits of complex b-c1 are: cytochrome b, cytochrome c1 and the Rieske protein.</text>
</comment>
<dbReference type="PROSITE" id="PS51003">
    <property type="entry name" value="CYTB_CTER"/>
    <property type="match status" value="1"/>
</dbReference>
<gene>
    <name evidence="23" type="primary">cob</name>
</gene>
<dbReference type="AlphaFoldDB" id="A0A343A4T5"/>
<keyword evidence="10" id="KW-0999">Mitochondrion inner membrane</keyword>
<feature type="binding site" description="axial binding residue" evidence="19">
    <location>
        <position position="192"/>
    </location>
    <ligand>
        <name>heme b</name>
        <dbReference type="ChEBI" id="CHEBI:60344"/>
        <label>b566</label>
    </ligand>
    <ligandPart>
        <name>Fe</name>
        <dbReference type="ChEBI" id="CHEBI:18248"/>
    </ligandPart>
</feature>
<feature type="domain" description="Cytochrome b/b6 N-terminal region profile" evidence="21">
    <location>
        <begin position="1"/>
        <end position="205"/>
    </location>
</feature>
<dbReference type="InterPro" id="IPR005797">
    <property type="entry name" value="Cyt_b/b6_N"/>
</dbReference>
<dbReference type="InterPro" id="IPR036150">
    <property type="entry name" value="Cyt_b/b6_C_sf"/>
</dbReference>
<dbReference type="InterPro" id="IPR048259">
    <property type="entry name" value="Cytochrome_b_N_euk/bac"/>
</dbReference>
<evidence type="ECO:0000256" key="1">
    <source>
        <dbReference type="ARBA" id="ARBA00002566"/>
    </source>
</evidence>
<dbReference type="PIRSF" id="PIRSF038885">
    <property type="entry name" value="COB"/>
    <property type="match status" value="1"/>
</dbReference>
<dbReference type="Pfam" id="PF00033">
    <property type="entry name" value="Cytochrome_B"/>
    <property type="match status" value="1"/>
</dbReference>
<feature type="transmembrane region" description="Helical" evidence="20">
    <location>
        <begin position="343"/>
        <end position="365"/>
    </location>
</feature>
<feature type="transmembrane region" description="Helical" evidence="20">
    <location>
        <begin position="225"/>
        <end position="246"/>
    </location>
</feature>
<keyword evidence="7 20" id="KW-0679">Respiratory chain</keyword>
<keyword evidence="11 20" id="KW-0249">Electron transport</keyword>
<protein>
    <recommendedName>
        <fullName evidence="4 20">Cytochrome b</fullName>
    </recommendedName>
</protein>
<dbReference type="EMBL" id="KX035190">
    <property type="protein sequence ID" value="AOY39563.1"/>
    <property type="molecule type" value="Genomic_DNA"/>
</dbReference>
<dbReference type="FunFam" id="1.20.810.10:FF:000002">
    <property type="entry name" value="Cytochrome b"/>
    <property type="match status" value="1"/>
</dbReference>
<keyword evidence="8 20" id="KW-0812">Transmembrane</keyword>
<feature type="binding site" evidence="18">
    <location>
        <position position="197"/>
    </location>
    <ligand>
        <name>a ubiquinone</name>
        <dbReference type="ChEBI" id="CHEBI:16389"/>
    </ligand>
</feature>
<dbReference type="SUPFAM" id="SSF81648">
    <property type="entry name" value="a domain/subunit of cytochrome bc1 complex (Ubiquinol-cytochrome c reductase)"/>
    <property type="match status" value="1"/>
</dbReference>
<evidence type="ECO:0000259" key="22">
    <source>
        <dbReference type="PROSITE" id="PS51003"/>
    </source>
</evidence>
<keyword evidence="12 20" id="KW-1133">Transmembrane helix</keyword>
<dbReference type="PANTHER" id="PTHR19271:SF16">
    <property type="entry name" value="CYTOCHROME B"/>
    <property type="match status" value="1"/>
</dbReference>
<name>A0A343A4T5_9CUCU</name>
<dbReference type="GO" id="GO:0008121">
    <property type="term" value="F:quinol-cytochrome-c reductase activity"/>
    <property type="evidence" value="ECO:0007669"/>
    <property type="project" value="InterPro"/>
</dbReference>
<feature type="transmembrane region" description="Helical" evidence="20">
    <location>
        <begin position="284"/>
        <end position="301"/>
    </location>
</feature>
<dbReference type="SUPFAM" id="SSF81342">
    <property type="entry name" value="Transmembrane di-heme cytochromes"/>
    <property type="match status" value="1"/>
</dbReference>
<dbReference type="InterPro" id="IPR030689">
    <property type="entry name" value="Cytochrome_b"/>
</dbReference>
<comment type="cofactor">
    <cofactor evidence="19">
        <name>heme</name>
        <dbReference type="ChEBI" id="CHEBI:30413"/>
    </cofactor>
    <text evidence="19">Binds 2 heme groups non-covalently.</text>
</comment>
<evidence type="ECO:0000256" key="14">
    <source>
        <dbReference type="ARBA" id="ARBA00023075"/>
    </source>
</evidence>
<feature type="domain" description="Cytochrome b/b6 C-terminal region profile" evidence="22">
    <location>
        <begin position="206"/>
        <end position="375"/>
    </location>
</feature>
<evidence type="ECO:0000313" key="23">
    <source>
        <dbReference type="EMBL" id="AOY39563.1"/>
    </source>
</evidence>
<evidence type="ECO:0000256" key="12">
    <source>
        <dbReference type="ARBA" id="ARBA00022989"/>
    </source>
</evidence>
<feature type="transmembrane region" description="Helical" evidence="20">
    <location>
        <begin position="73"/>
        <end position="94"/>
    </location>
</feature>
<sequence>MKQSPIYTMMNNSLVDLPSPSNITTMWNFGSLLGLCLMIQILTGIFLAMHYCPNIDMAFNSVAHISRDVNYGWLLRIFHANGASFFFICLYSHIGRGIYFGSYHLMETWMSGVTIFFLVMGTAFLGYVLPWGQMSFWGATVITNLVSAIPYLGTYIVQWIWGGFAVDNATLTRFFAFHFLFPFIVSALVIIHLIFLHQTGSNNPLGTPSNIDKIPFHPYFSLKDLFGVIILLFFLSILSLQSPYLLGDPDNFIPANPLVTPVHIQPEWYFLFAYAILRSIPNKLGGVLALVASIAILYVLPFTNNQKFQSTQFYPISKFLFWTLFSMIILLTWIGARPVEDPYIITGQILTISYFSYFFINPIMANYWDYLLFKN</sequence>
<dbReference type="Pfam" id="PF00032">
    <property type="entry name" value="Cytochrom_B_C"/>
    <property type="match status" value="1"/>
</dbReference>
<comment type="subcellular location">
    <subcellularLocation>
        <location evidence="2">Mitochondrion inner membrane</location>
        <topology evidence="2">Multi-pass membrane protein</topology>
    </subcellularLocation>
</comment>
<reference evidence="23" key="1">
    <citation type="submission" date="2016-04" db="EMBL/GenBank/DDBJ databases">
        <title>Mitochondria of Scolytid beetles.</title>
        <authorList>
            <person name="Miller K."/>
            <person name="Linard B."/>
            <person name="Vogler A.P."/>
        </authorList>
    </citation>
    <scope>NUCLEOTIDE SEQUENCE</scope>
</reference>
<dbReference type="InterPro" id="IPR005798">
    <property type="entry name" value="Cyt_b/b6_C"/>
</dbReference>
<comment type="cofactor">
    <cofactor evidence="20">
        <name>heme b</name>
        <dbReference type="ChEBI" id="CHEBI:60344"/>
    </cofactor>
    <text evidence="20">Binds 2 heme groups non-covalently.</text>
</comment>
<evidence type="ECO:0000256" key="10">
    <source>
        <dbReference type="ARBA" id="ARBA00022792"/>
    </source>
</evidence>
<evidence type="ECO:0000256" key="4">
    <source>
        <dbReference type="ARBA" id="ARBA00013531"/>
    </source>
</evidence>
<keyword evidence="5 20" id="KW-0813">Transport</keyword>
<keyword evidence="6 19" id="KW-0349">Heme</keyword>
<evidence type="ECO:0000256" key="19">
    <source>
        <dbReference type="PIRSR" id="PIRSR038885-2"/>
    </source>
</evidence>
<evidence type="ECO:0000256" key="7">
    <source>
        <dbReference type="ARBA" id="ARBA00022660"/>
    </source>
</evidence>
<evidence type="ECO:0000256" key="11">
    <source>
        <dbReference type="ARBA" id="ARBA00022982"/>
    </source>
</evidence>
<dbReference type="GO" id="GO:0005743">
    <property type="term" value="C:mitochondrial inner membrane"/>
    <property type="evidence" value="ECO:0007669"/>
    <property type="project" value="UniProtKB-SubCell"/>
</dbReference>
<dbReference type="GO" id="GO:0006122">
    <property type="term" value="P:mitochondrial electron transport, ubiquinol to cytochrome c"/>
    <property type="evidence" value="ECO:0007669"/>
    <property type="project" value="TreeGrafter"/>
</dbReference>
<evidence type="ECO:0000256" key="20">
    <source>
        <dbReference type="RuleBase" id="RU362117"/>
    </source>
</evidence>
<evidence type="ECO:0000256" key="8">
    <source>
        <dbReference type="ARBA" id="ARBA00022692"/>
    </source>
</evidence>
<dbReference type="InterPro" id="IPR027387">
    <property type="entry name" value="Cytb/b6-like_sf"/>
</dbReference>
<keyword evidence="16 20" id="KW-0472">Membrane</keyword>
<feature type="transmembrane region" description="Helical" evidence="20">
    <location>
        <begin position="109"/>
        <end position="129"/>
    </location>
</feature>
<accession>A0A343A4T5</accession>
<evidence type="ECO:0000256" key="18">
    <source>
        <dbReference type="PIRSR" id="PIRSR038885-1"/>
    </source>
</evidence>
<organism evidence="23">
    <name type="scientific">Scolytinae sp. BMNH 1040331</name>
    <dbReference type="NCBI Taxonomy" id="1903791"/>
    <lineage>
        <taxon>Eukaryota</taxon>
        <taxon>Metazoa</taxon>
        <taxon>Ecdysozoa</taxon>
        <taxon>Arthropoda</taxon>
        <taxon>Hexapoda</taxon>
        <taxon>Insecta</taxon>
        <taxon>Pterygota</taxon>
        <taxon>Neoptera</taxon>
        <taxon>Endopterygota</taxon>
        <taxon>Coleoptera</taxon>
        <taxon>Polyphaga</taxon>
        <taxon>Cucujiformia</taxon>
        <taxon>Curculionidae</taxon>
        <taxon>Scolytinae</taxon>
    </lineage>
</organism>
<comment type="function">
    <text evidence="1 20">Component of the ubiquinol-cytochrome c reductase complex (complex III or cytochrome b-c1 complex) that is part of the mitochondrial respiratory chain. The b-c1 complex mediates electron transfer from ubiquinol to cytochrome c. Contributes to the generation of a proton gradient across the mitochondrial membrane that is then used for ATP synthesis.</text>
</comment>
<dbReference type="GO" id="GO:0016491">
    <property type="term" value="F:oxidoreductase activity"/>
    <property type="evidence" value="ECO:0007669"/>
    <property type="project" value="UniProtKB-UniRule"/>
</dbReference>
<feature type="transmembrane region" description="Helical" evidence="20">
    <location>
        <begin position="174"/>
        <end position="196"/>
    </location>
</feature>
<dbReference type="Gene3D" id="1.20.810.10">
    <property type="entry name" value="Cytochrome Bc1 Complex, Chain C"/>
    <property type="match status" value="1"/>
</dbReference>
<evidence type="ECO:0000256" key="2">
    <source>
        <dbReference type="ARBA" id="ARBA00004448"/>
    </source>
</evidence>
<feature type="binding site" description="axial binding residue" evidence="19">
    <location>
        <position position="178"/>
    </location>
    <ligand>
        <name>heme b</name>
        <dbReference type="ChEBI" id="CHEBI:60344"/>
        <label>b562</label>
    </ligand>
    <ligandPart>
        <name>Fe</name>
        <dbReference type="ChEBI" id="CHEBI:18248"/>
    </ligandPart>
</feature>
<keyword evidence="15 20" id="KW-0496">Mitochondrion</keyword>
<feature type="transmembrane region" description="Helical" evidence="20">
    <location>
        <begin position="29"/>
        <end position="52"/>
    </location>
</feature>
<dbReference type="PROSITE" id="PS51002">
    <property type="entry name" value="CYTB_NTER"/>
    <property type="match status" value="1"/>
</dbReference>
<evidence type="ECO:0000259" key="21">
    <source>
        <dbReference type="PROSITE" id="PS51002"/>
    </source>
</evidence>
<evidence type="ECO:0000256" key="16">
    <source>
        <dbReference type="ARBA" id="ARBA00023136"/>
    </source>
</evidence>
<dbReference type="GO" id="GO:0045275">
    <property type="term" value="C:respiratory chain complex III"/>
    <property type="evidence" value="ECO:0007669"/>
    <property type="project" value="InterPro"/>
</dbReference>
<dbReference type="CDD" id="cd00290">
    <property type="entry name" value="cytochrome_b_C"/>
    <property type="match status" value="1"/>
</dbReference>
<evidence type="ECO:0000256" key="6">
    <source>
        <dbReference type="ARBA" id="ARBA00022617"/>
    </source>
</evidence>
<evidence type="ECO:0000256" key="5">
    <source>
        <dbReference type="ARBA" id="ARBA00022448"/>
    </source>
</evidence>
<geneLocation type="mitochondrion" evidence="23"/>
<feature type="transmembrane region" description="Helical" evidence="20">
    <location>
        <begin position="141"/>
        <end position="162"/>
    </location>
</feature>
<evidence type="ECO:0000256" key="9">
    <source>
        <dbReference type="ARBA" id="ARBA00022723"/>
    </source>
</evidence>
<evidence type="ECO:0000256" key="17">
    <source>
        <dbReference type="ARBA" id="ARBA00061233"/>
    </source>
</evidence>